<comment type="caution">
    <text evidence="1">The sequence shown here is derived from an EMBL/GenBank/DDBJ whole genome shotgun (WGS) entry which is preliminary data.</text>
</comment>
<dbReference type="AlphaFoldDB" id="A0A1J5SC44"/>
<name>A0A1J5SC44_9ZZZZ</name>
<sequence length="239" mass="26682">MSDLKSSISSLIKAAGPGHVWVPADFAQLGNRDAIDKTLQRMVLAGELRRIDRGLYDRPTINRLTKRPTTPDYRAVVEAIARRDQLRLLVDGMTAANDLGLTDAVPAHVTIHTDARRRSIKLDNLVIDFKQTAPSRLYWAGHPAMRVVQALHWLKDTLLSDRERILSRLSQLLADTTHGAAIRQDLLDGFTALPAWMQRLVRELPGCDPQTMLPKTPQPRGSVNRTVSLRSAKHGLEVI</sequence>
<gene>
    <name evidence="1" type="ORF">GALL_187020</name>
</gene>
<evidence type="ECO:0008006" key="2">
    <source>
        <dbReference type="Google" id="ProtNLM"/>
    </source>
</evidence>
<proteinExistence type="predicted"/>
<evidence type="ECO:0000313" key="1">
    <source>
        <dbReference type="EMBL" id="OIQ99291.1"/>
    </source>
</evidence>
<dbReference type="EMBL" id="MLJW01000108">
    <property type="protein sequence ID" value="OIQ99291.1"/>
    <property type="molecule type" value="Genomic_DNA"/>
</dbReference>
<organism evidence="1">
    <name type="scientific">mine drainage metagenome</name>
    <dbReference type="NCBI Taxonomy" id="410659"/>
    <lineage>
        <taxon>unclassified sequences</taxon>
        <taxon>metagenomes</taxon>
        <taxon>ecological metagenomes</taxon>
    </lineage>
</organism>
<dbReference type="InterPro" id="IPR045738">
    <property type="entry name" value="DUF6088"/>
</dbReference>
<protein>
    <recommendedName>
        <fullName evidence="2">Transcriptional regulator, AbiEi antitoxin, Type IV TA system</fullName>
    </recommendedName>
</protein>
<dbReference type="Pfam" id="PF19570">
    <property type="entry name" value="DUF6088"/>
    <property type="match status" value="1"/>
</dbReference>
<accession>A0A1J5SC44</accession>
<reference evidence="1" key="1">
    <citation type="submission" date="2016-10" db="EMBL/GenBank/DDBJ databases">
        <title>Sequence of Gallionella enrichment culture.</title>
        <authorList>
            <person name="Poehlein A."/>
            <person name="Muehling M."/>
            <person name="Daniel R."/>
        </authorList>
    </citation>
    <scope>NUCLEOTIDE SEQUENCE</scope>
</reference>